<dbReference type="Gene3D" id="3.40.50.150">
    <property type="entry name" value="Vaccinia Virus protein VP39"/>
    <property type="match status" value="1"/>
</dbReference>
<feature type="binding site" evidence="7">
    <location>
        <position position="38"/>
    </location>
    <ligand>
        <name>S-adenosyl-L-methionine</name>
        <dbReference type="ChEBI" id="CHEBI:59789"/>
    </ligand>
</feature>
<dbReference type="HAMAP" id="MF_01057">
    <property type="entry name" value="tRNA_methyltr_TrmB"/>
    <property type="match status" value="1"/>
</dbReference>
<comment type="similarity">
    <text evidence="7">Belongs to the class I-like SAM-binding methyltransferase superfamily. TrmB family.</text>
</comment>
<protein>
    <recommendedName>
        <fullName evidence="7">tRNA (guanine-N(7)-)-methyltransferase</fullName>
        <ecNumber evidence="7">2.1.1.33</ecNumber>
    </recommendedName>
    <alternativeName>
        <fullName evidence="7">tRNA (guanine(46)-N(7))-methyltransferase</fullName>
    </alternativeName>
    <alternativeName>
        <fullName evidence="7">tRNA(m7G46)-methyltransferase</fullName>
    </alternativeName>
</protein>
<name>Q4PJ69_9BACT</name>
<keyword evidence="3 7" id="KW-0489">Methyltransferase</keyword>
<dbReference type="PROSITE" id="PS51625">
    <property type="entry name" value="SAM_MT_TRMB"/>
    <property type="match status" value="1"/>
</dbReference>
<evidence type="ECO:0000256" key="6">
    <source>
        <dbReference type="ARBA" id="ARBA00022694"/>
    </source>
</evidence>
<evidence type="ECO:0000256" key="2">
    <source>
        <dbReference type="ARBA" id="ARBA00003015"/>
    </source>
</evidence>
<keyword evidence="4 7" id="KW-0808">Transferase</keyword>
<reference evidence="8" key="1">
    <citation type="journal article" date="2005" name="PLoS Biol.">
        <title>New insights into metabolic properties of marine bacteria encoding proteorhodopsins.</title>
        <authorList>
            <person name="Sabehi G."/>
            <person name="Loy A."/>
            <person name="Jung K.H."/>
            <person name="Partha R."/>
            <person name="Spudich J.L."/>
            <person name="Isaacson T."/>
            <person name="Hirschberg J."/>
            <person name="Wagner M."/>
            <person name="Beja O."/>
        </authorList>
    </citation>
    <scope>NUCLEOTIDE SEQUENCE</scope>
</reference>
<feature type="binding site" evidence="7">
    <location>
        <position position="141"/>
    </location>
    <ligand>
        <name>substrate</name>
    </ligand>
</feature>
<dbReference type="EMBL" id="DQ088856">
    <property type="protein sequence ID" value="AAY82764.1"/>
    <property type="molecule type" value="Genomic_DNA"/>
</dbReference>
<dbReference type="AlphaFoldDB" id="Q4PJ69"/>
<dbReference type="EC" id="2.1.1.33" evidence="7"/>
<feature type="binding site" evidence="7">
    <location>
        <position position="83"/>
    </location>
    <ligand>
        <name>S-adenosyl-L-methionine</name>
        <dbReference type="ChEBI" id="CHEBI:59789"/>
    </ligand>
</feature>
<dbReference type="Pfam" id="PF02390">
    <property type="entry name" value="Methyltransf_4"/>
    <property type="match status" value="1"/>
</dbReference>
<dbReference type="InterPro" id="IPR029063">
    <property type="entry name" value="SAM-dependent_MTases_sf"/>
</dbReference>
<comment type="caution">
    <text evidence="7">Lacks conserved residue(s) required for the propagation of feature annotation.</text>
</comment>
<evidence type="ECO:0000313" key="8">
    <source>
        <dbReference type="EMBL" id="AAY82764.1"/>
    </source>
</evidence>
<evidence type="ECO:0000256" key="4">
    <source>
        <dbReference type="ARBA" id="ARBA00022679"/>
    </source>
</evidence>
<evidence type="ECO:0000256" key="3">
    <source>
        <dbReference type="ARBA" id="ARBA00022603"/>
    </source>
</evidence>
<accession>Q4PJ69</accession>
<evidence type="ECO:0000256" key="1">
    <source>
        <dbReference type="ARBA" id="ARBA00000142"/>
    </source>
</evidence>
<dbReference type="PANTHER" id="PTHR23417">
    <property type="entry name" value="3-DEOXY-D-MANNO-OCTULOSONIC-ACID TRANSFERASE/TRNA GUANINE-N 7 - -METHYLTRANSFERASE"/>
    <property type="match status" value="1"/>
</dbReference>
<organism evidence="8">
    <name type="scientific">uncultured bacterium eBACred22E04</name>
    <dbReference type="NCBI Taxonomy" id="334274"/>
    <lineage>
        <taxon>Bacteria</taxon>
        <taxon>environmental samples</taxon>
    </lineage>
</organism>
<dbReference type="InterPro" id="IPR055361">
    <property type="entry name" value="tRNA_methyltr_TrmB_bact"/>
</dbReference>
<evidence type="ECO:0000256" key="7">
    <source>
        <dbReference type="HAMAP-Rule" id="MF_01057"/>
    </source>
</evidence>
<feature type="binding site" evidence="7">
    <location>
        <position position="109"/>
    </location>
    <ligand>
        <name>substrate</name>
    </ligand>
</feature>
<sequence>MNKPIFYKSFRSRNFKGLDVKNISVADESSKEENIILDIGFGTGESTIFLQQIFPQHKVYGIEAYKPGVKFLRDQKIGAEYGDAADILEKFKNKTISQIYMLFPDPWQKNKHRKRRLFNEYIFSEIHRVLKRSGLFHFTSDNINYALEAKRIISEFSSEVIDFSKRRGLRPITKYEMKGLKKRNFIFDLIYTKR</sequence>
<dbReference type="PANTHER" id="PTHR23417:SF14">
    <property type="entry name" value="PENTACOTRIPEPTIDE-REPEAT REGION OF PRORP DOMAIN-CONTAINING PROTEIN"/>
    <property type="match status" value="1"/>
</dbReference>
<comment type="pathway">
    <text evidence="7">tRNA modification; N(7)-methylguanine-tRNA biosynthesis.</text>
</comment>
<feature type="binding site" evidence="7">
    <location>
        <begin position="173"/>
        <end position="176"/>
    </location>
    <ligand>
        <name>substrate</name>
    </ligand>
</feature>
<feature type="binding site" evidence="7">
    <location>
        <position position="105"/>
    </location>
    <ligand>
        <name>S-adenosyl-L-methionine</name>
        <dbReference type="ChEBI" id="CHEBI:59789"/>
    </ligand>
</feature>
<keyword evidence="5 7" id="KW-0949">S-adenosyl-L-methionine</keyword>
<dbReference type="SUPFAM" id="SSF53335">
    <property type="entry name" value="S-adenosyl-L-methionine-dependent methyltransferases"/>
    <property type="match status" value="1"/>
</dbReference>
<proteinExistence type="inferred from homology"/>
<feature type="binding site" evidence="7">
    <location>
        <position position="63"/>
    </location>
    <ligand>
        <name>S-adenosyl-L-methionine</name>
        <dbReference type="ChEBI" id="CHEBI:59789"/>
    </ligand>
</feature>
<evidence type="ECO:0000256" key="5">
    <source>
        <dbReference type="ARBA" id="ARBA00022691"/>
    </source>
</evidence>
<dbReference type="GO" id="GO:0008176">
    <property type="term" value="F:tRNA (guanine(46)-N7)-methyltransferase activity"/>
    <property type="evidence" value="ECO:0007669"/>
    <property type="project" value="UniProtKB-UniRule"/>
</dbReference>
<comment type="catalytic activity">
    <reaction evidence="1 7">
        <text>guanosine(46) in tRNA + S-adenosyl-L-methionine = N(7)-methylguanosine(46) in tRNA + S-adenosyl-L-homocysteine</text>
        <dbReference type="Rhea" id="RHEA:42708"/>
        <dbReference type="Rhea" id="RHEA-COMP:10188"/>
        <dbReference type="Rhea" id="RHEA-COMP:10189"/>
        <dbReference type="ChEBI" id="CHEBI:57856"/>
        <dbReference type="ChEBI" id="CHEBI:59789"/>
        <dbReference type="ChEBI" id="CHEBI:74269"/>
        <dbReference type="ChEBI" id="CHEBI:74480"/>
        <dbReference type="EC" id="2.1.1.33"/>
    </reaction>
</comment>
<dbReference type="UniPathway" id="UPA00989"/>
<dbReference type="InterPro" id="IPR003358">
    <property type="entry name" value="tRNA_(Gua-N-7)_MeTrfase_Trmb"/>
</dbReference>
<gene>
    <name evidence="7" type="primary">trmB</name>
</gene>
<keyword evidence="6 7" id="KW-0819">tRNA processing</keyword>
<dbReference type="GO" id="GO:0043527">
    <property type="term" value="C:tRNA methyltransferase complex"/>
    <property type="evidence" value="ECO:0007669"/>
    <property type="project" value="TreeGrafter"/>
</dbReference>
<comment type="function">
    <text evidence="2 7">Catalyzes the formation of N(7)-methylguanine at position 46 (m7G46) in tRNA.</text>
</comment>
<dbReference type="CDD" id="cd02440">
    <property type="entry name" value="AdoMet_MTases"/>
    <property type="match status" value="1"/>
</dbReference>